<feature type="transmembrane region" description="Helical" evidence="2">
    <location>
        <begin position="48"/>
        <end position="72"/>
    </location>
</feature>
<feature type="transmembrane region" description="Helical" evidence="2">
    <location>
        <begin position="118"/>
        <end position="140"/>
    </location>
</feature>
<keyword evidence="2" id="KW-1133">Transmembrane helix</keyword>
<organism evidence="4 5">
    <name type="scientific">Leucocoprinus birnbaumii</name>
    <dbReference type="NCBI Taxonomy" id="56174"/>
    <lineage>
        <taxon>Eukaryota</taxon>
        <taxon>Fungi</taxon>
        <taxon>Dikarya</taxon>
        <taxon>Basidiomycota</taxon>
        <taxon>Agaricomycotina</taxon>
        <taxon>Agaricomycetes</taxon>
        <taxon>Agaricomycetidae</taxon>
        <taxon>Agaricales</taxon>
        <taxon>Agaricineae</taxon>
        <taxon>Agaricaceae</taxon>
        <taxon>Leucocoprinus</taxon>
    </lineage>
</organism>
<gene>
    <name evidence="4" type="ORF">NP233_g4901</name>
</gene>
<keyword evidence="5" id="KW-1185">Reference proteome</keyword>
<feature type="transmembrane region" description="Helical" evidence="2">
    <location>
        <begin position="228"/>
        <end position="247"/>
    </location>
</feature>
<evidence type="ECO:0000313" key="5">
    <source>
        <dbReference type="Proteomes" id="UP001213000"/>
    </source>
</evidence>
<name>A0AAD5YV32_9AGAR</name>
<dbReference type="Proteomes" id="UP001213000">
    <property type="component" value="Unassembled WGS sequence"/>
</dbReference>
<feature type="transmembrane region" description="Helical" evidence="2">
    <location>
        <begin position="84"/>
        <end position="106"/>
    </location>
</feature>
<evidence type="ECO:0000259" key="3">
    <source>
        <dbReference type="Pfam" id="PF20152"/>
    </source>
</evidence>
<keyword evidence="2" id="KW-0472">Membrane</keyword>
<comment type="caution">
    <text evidence="4">The sequence shown here is derived from an EMBL/GenBank/DDBJ whole genome shotgun (WGS) entry which is preliminary data.</text>
</comment>
<feature type="transmembrane region" description="Helical" evidence="2">
    <location>
        <begin position="196"/>
        <end position="222"/>
    </location>
</feature>
<evidence type="ECO:0000256" key="2">
    <source>
        <dbReference type="SAM" id="Phobius"/>
    </source>
</evidence>
<dbReference type="Pfam" id="PF20152">
    <property type="entry name" value="DUF6534"/>
    <property type="match status" value="1"/>
</dbReference>
<dbReference type="AlphaFoldDB" id="A0AAD5YV32"/>
<dbReference type="EMBL" id="JANIEX010000276">
    <property type="protein sequence ID" value="KAJ3569668.1"/>
    <property type="molecule type" value="Genomic_DNA"/>
</dbReference>
<feature type="transmembrane region" description="Helical" evidence="2">
    <location>
        <begin position="152"/>
        <end position="175"/>
    </location>
</feature>
<keyword evidence="2" id="KW-0812">Transmembrane</keyword>
<reference evidence="4" key="1">
    <citation type="submission" date="2022-07" db="EMBL/GenBank/DDBJ databases">
        <title>Genome Sequence of Leucocoprinus birnbaumii.</title>
        <authorList>
            <person name="Buettner E."/>
        </authorList>
    </citation>
    <scope>NUCLEOTIDE SEQUENCE</scope>
    <source>
        <strain evidence="4">VT141</strain>
    </source>
</reference>
<accession>A0AAD5YV32</accession>
<feature type="compositionally biased region" description="Polar residues" evidence="1">
    <location>
        <begin position="258"/>
        <end position="271"/>
    </location>
</feature>
<dbReference type="PANTHER" id="PTHR40465:SF1">
    <property type="entry name" value="DUF6534 DOMAIN-CONTAINING PROTEIN"/>
    <property type="match status" value="1"/>
</dbReference>
<proteinExistence type="predicted"/>
<sequence length="316" mass="35164">MLPGNAPLILGPPIIGVVLTWWLYGILVMQYIMYFNGPTRDGKVLRSIVHILLLLDTIQTLITMSDIFFWFVYNFGDYSALLKFNLASIDGPFLDAIITVIVQLVYCWRLKVIGDWKVVPAISALLSVVSCAGGLTVGIHDIVTPREIKPAVYLWLFSTATTDIVIACSMAYLIVQYRRQSMASRTTFAIVKRIVLLTLETNAVTATAAIALVTVFLIPSISPPKTNIYLALYSNCFMVLLNQRIYYEARGKNNREISTNNSGIYSSGGDRSQTRDLDHLSNNGHTAAHFAVIKLNETRLDDPQEVETDGHKTVIV</sequence>
<protein>
    <recommendedName>
        <fullName evidence="3">DUF6534 domain-containing protein</fullName>
    </recommendedName>
</protein>
<feature type="transmembrane region" description="Helical" evidence="2">
    <location>
        <begin position="6"/>
        <end position="27"/>
    </location>
</feature>
<feature type="domain" description="DUF6534" evidence="3">
    <location>
        <begin position="160"/>
        <end position="244"/>
    </location>
</feature>
<evidence type="ECO:0000313" key="4">
    <source>
        <dbReference type="EMBL" id="KAJ3569668.1"/>
    </source>
</evidence>
<dbReference type="InterPro" id="IPR045339">
    <property type="entry name" value="DUF6534"/>
</dbReference>
<dbReference type="PANTHER" id="PTHR40465">
    <property type="entry name" value="CHROMOSOME 1, WHOLE GENOME SHOTGUN SEQUENCE"/>
    <property type="match status" value="1"/>
</dbReference>
<feature type="region of interest" description="Disordered" evidence="1">
    <location>
        <begin position="258"/>
        <end position="279"/>
    </location>
</feature>
<evidence type="ECO:0000256" key="1">
    <source>
        <dbReference type="SAM" id="MobiDB-lite"/>
    </source>
</evidence>